<keyword evidence="1" id="KW-0732">Signal</keyword>
<evidence type="ECO:0000313" key="3">
    <source>
        <dbReference type="Proteomes" id="UP001209570"/>
    </source>
</evidence>
<keyword evidence="3" id="KW-1185">Reference proteome</keyword>
<dbReference type="EMBL" id="JAKCXM010000045">
    <property type="protein sequence ID" value="KAJ0405443.1"/>
    <property type="molecule type" value="Genomic_DNA"/>
</dbReference>
<accession>A0AAD5Q8L9</accession>
<reference evidence="2" key="1">
    <citation type="submission" date="2021-12" db="EMBL/GenBank/DDBJ databases">
        <title>Prjna785345.</title>
        <authorList>
            <person name="Rujirawat T."/>
            <person name="Krajaejun T."/>
        </authorList>
    </citation>
    <scope>NUCLEOTIDE SEQUENCE</scope>
    <source>
        <strain evidence="2">Pi057C3</strain>
    </source>
</reference>
<evidence type="ECO:0000313" key="2">
    <source>
        <dbReference type="EMBL" id="KAJ0405443.1"/>
    </source>
</evidence>
<feature type="signal peptide" evidence="1">
    <location>
        <begin position="1"/>
        <end position="22"/>
    </location>
</feature>
<gene>
    <name evidence="2" type="ORF">P43SY_005062</name>
</gene>
<comment type="caution">
    <text evidence="2">The sequence shown here is derived from an EMBL/GenBank/DDBJ whole genome shotgun (WGS) entry which is preliminary data.</text>
</comment>
<dbReference type="AlphaFoldDB" id="A0AAD5Q8L9"/>
<name>A0AAD5Q8L9_PYTIN</name>
<feature type="chain" id="PRO_5042110323" evidence="1">
    <location>
        <begin position="23"/>
        <end position="221"/>
    </location>
</feature>
<dbReference type="Proteomes" id="UP001209570">
    <property type="component" value="Unassembled WGS sequence"/>
</dbReference>
<organism evidence="2 3">
    <name type="scientific">Pythium insidiosum</name>
    <name type="common">Pythiosis disease agent</name>
    <dbReference type="NCBI Taxonomy" id="114742"/>
    <lineage>
        <taxon>Eukaryota</taxon>
        <taxon>Sar</taxon>
        <taxon>Stramenopiles</taxon>
        <taxon>Oomycota</taxon>
        <taxon>Peronosporomycetes</taxon>
        <taxon>Pythiales</taxon>
        <taxon>Pythiaceae</taxon>
        <taxon>Pythium</taxon>
    </lineage>
</organism>
<protein>
    <submittedName>
        <fullName evidence="2">Uncharacterized protein</fullName>
    </submittedName>
</protein>
<sequence length="221" mass="25279">MTRNALCVTLVVCVACVSMAIASVDRTPPALPRQFQAELAIVSHLTDPRQSYPPSRREMRVLYDYDNKLARADVLEGHDAGKSFMRVLYDYDNKLARADVLEGHDAGKSFVRRYDVKKEYMVKHGKYRKCERAYLGEDMPDPVIPFEQEFVGVERVRGRRCEHWTHTYANTRVHIYVEELTKLPIRLTEETVIAGTPTLMLTYDLNNLRIGAQVGGIVMCP</sequence>
<evidence type="ECO:0000256" key="1">
    <source>
        <dbReference type="SAM" id="SignalP"/>
    </source>
</evidence>
<proteinExistence type="predicted"/>